<dbReference type="SUPFAM" id="SSF140453">
    <property type="entry name" value="EsxAB dimer-like"/>
    <property type="match status" value="1"/>
</dbReference>
<evidence type="ECO:0000313" key="2">
    <source>
        <dbReference type="Proteomes" id="UP001212821"/>
    </source>
</evidence>
<proteinExistence type="predicted"/>
<protein>
    <submittedName>
        <fullName evidence="1">Type VII secretion target</fullName>
    </submittedName>
</protein>
<accession>A0ABY7QC16</accession>
<gene>
    <name evidence="1" type="ORF">O1G21_33135</name>
</gene>
<organism evidence="1 2">
    <name type="scientific">Kitasatospora cathayae</name>
    <dbReference type="NCBI Taxonomy" id="3004092"/>
    <lineage>
        <taxon>Bacteria</taxon>
        <taxon>Bacillati</taxon>
        <taxon>Actinomycetota</taxon>
        <taxon>Actinomycetes</taxon>
        <taxon>Kitasatosporales</taxon>
        <taxon>Streptomycetaceae</taxon>
        <taxon>Kitasatospora</taxon>
    </lineage>
</organism>
<dbReference type="Proteomes" id="UP001212821">
    <property type="component" value="Chromosome"/>
</dbReference>
<dbReference type="InterPro" id="IPR022536">
    <property type="entry name" value="EspC"/>
</dbReference>
<keyword evidence="2" id="KW-1185">Reference proteome</keyword>
<dbReference type="Gene3D" id="1.10.287.1060">
    <property type="entry name" value="ESAT-6-like"/>
    <property type="match status" value="1"/>
</dbReference>
<dbReference type="InterPro" id="IPR036689">
    <property type="entry name" value="ESAT-6-like_sf"/>
</dbReference>
<dbReference type="EMBL" id="CP115450">
    <property type="protein sequence ID" value="WBP90230.1"/>
    <property type="molecule type" value="Genomic_DNA"/>
</dbReference>
<name>A0ABY7QC16_9ACTN</name>
<dbReference type="Pfam" id="PF10824">
    <property type="entry name" value="T7SS_ESX_EspC"/>
    <property type="match status" value="1"/>
</dbReference>
<evidence type="ECO:0000313" key="1">
    <source>
        <dbReference type="EMBL" id="WBP90230.1"/>
    </source>
</evidence>
<sequence>MSGGDDGGVGVGFSAHPDKLGDAGDQLIAASTDVGSVKDALGKLGMSGEDTFGEYGASDAAKAFWQAWQDELGVNVDALNDLGGKVHTTAANYTNTDHGVSQQYQYQHQGA</sequence>
<dbReference type="RefSeq" id="WP_270148873.1">
    <property type="nucleotide sequence ID" value="NZ_CP115450.1"/>
</dbReference>
<reference evidence="2" key="1">
    <citation type="submission" date="2022-12" db="EMBL/GenBank/DDBJ databases">
        <authorList>
            <person name="Mo P."/>
        </authorList>
    </citation>
    <scope>NUCLEOTIDE SEQUENCE [LARGE SCALE GENOMIC DNA]</scope>
    <source>
        <strain evidence="2">HUAS 3-15</strain>
    </source>
</reference>